<reference evidence="11" key="1">
    <citation type="journal article" date="2019" name="Int. J. Syst. Evol. Microbiol.">
        <title>The Global Catalogue of Microorganisms (GCM) 10K type strain sequencing project: providing services to taxonomists for standard genome sequencing and annotation.</title>
        <authorList>
            <consortium name="The Broad Institute Genomics Platform"/>
            <consortium name="The Broad Institute Genome Sequencing Center for Infectious Disease"/>
            <person name="Wu L."/>
            <person name="Ma J."/>
        </authorList>
    </citation>
    <scope>NUCLEOTIDE SEQUENCE [LARGE SCALE GENOMIC DNA]</scope>
    <source>
        <strain evidence="11">CCM 8691</strain>
    </source>
</reference>
<dbReference type="Pfam" id="PF00512">
    <property type="entry name" value="HisKA"/>
    <property type="match status" value="1"/>
</dbReference>
<evidence type="ECO:0000256" key="2">
    <source>
        <dbReference type="ARBA" id="ARBA00012438"/>
    </source>
</evidence>
<dbReference type="Pfam" id="PF02518">
    <property type="entry name" value="HATPase_c"/>
    <property type="match status" value="1"/>
</dbReference>
<dbReference type="InterPro" id="IPR003661">
    <property type="entry name" value="HisK_dim/P_dom"/>
</dbReference>
<evidence type="ECO:0000256" key="4">
    <source>
        <dbReference type="ARBA" id="ARBA00022679"/>
    </source>
</evidence>
<dbReference type="SMART" id="SM00387">
    <property type="entry name" value="HATPase_c"/>
    <property type="match status" value="1"/>
</dbReference>
<evidence type="ECO:0000256" key="6">
    <source>
        <dbReference type="ARBA" id="ARBA00022777"/>
    </source>
</evidence>
<dbReference type="SMART" id="SM00388">
    <property type="entry name" value="HisKA"/>
    <property type="match status" value="1"/>
</dbReference>
<evidence type="ECO:0000313" key="10">
    <source>
        <dbReference type="EMBL" id="MFC4210902.1"/>
    </source>
</evidence>
<dbReference type="CDD" id="cd00082">
    <property type="entry name" value="HisKA"/>
    <property type="match status" value="1"/>
</dbReference>
<gene>
    <name evidence="10" type="ORF">ACFOWA_06905</name>
</gene>
<dbReference type="EC" id="2.7.13.3" evidence="2"/>
<dbReference type="EMBL" id="JBHSBW010000007">
    <property type="protein sequence ID" value="MFC4210902.1"/>
    <property type="molecule type" value="Genomic_DNA"/>
</dbReference>
<dbReference type="PROSITE" id="PS50109">
    <property type="entry name" value="HIS_KIN"/>
    <property type="match status" value="1"/>
</dbReference>
<dbReference type="Gene3D" id="3.30.565.10">
    <property type="entry name" value="Histidine kinase-like ATPase, C-terminal domain"/>
    <property type="match status" value="1"/>
</dbReference>
<evidence type="ECO:0000256" key="3">
    <source>
        <dbReference type="ARBA" id="ARBA00022553"/>
    </source>
</evidence>
<organism evidence="10 11">
    <name type="scientific">Pedobacter lithocola</name>
    <dbReference type="NCBI Taxonomy" id="1908239"/>
    <lineage>
        <taxon>Bacteria</taxon>
        <taxon>Pseudomonadati</taxon>
        <taxon>Bacteroidota</taxon>
        <taxon>Sphingobacteriia</taxon>
        <taxon>Sphingobacteriales</taxon>
        <taxon>Sphingobacteriaceae</taxon>
        <taxon>Pedobacter</taxon>
    </lineage>
</organism>
<proteinExistence type="predicted"/>
<keyword evidence="5" id="KW-0547">Nucleotide-binding</keyword>
<dbReference type="InterPro" id="IPR004358">
    <property type="entry name" value="Sig_transdc_His_kin-like_C"/>
</dbReference>
<evidence type="ECO:0000259" key="9">
    <source>
        <dbReference type="PROSITE" id="PS50109"/>
    </source>
</evidence>
<comment type="caution">
    <text evidence="10">The sequence shown here is derived from an EMBL/GenBank/DDBJ whole genome shotgun (WGS) entry which is preliminary data.</text>
</comment>
<protein>
    <recommendedName>
        <fullName evidence="2">histidine kinase</fullName>
        <ecNumber evidence="2">2.7.13.3</ecNumber>
    </recommendedName>
</protein>
<feature type="domain" description="Histidine kinase" evidence="9">
    <location>
        <begin position="146"/>
        <end position="359"/>
    </location>
</feature>
<accession>A0ABV8PAB1</accession>
<comment type="catalytic activity">
    <reaction evidence="1">
        <text>ATP + protein L-histidine = ADP + protein N-phospho-L-histidine.</text>
        <dbReference type="EC" id="2.7.13.3"/>
    </reaction>
</comment>
<evidence type="ECO:0000256" key="7">
    <source>
        <dbReference type="ARBA" id="ARBA00022840"/>
    </source>
</evidence>
<dbReference type="RefSeq" id="WP_378983219.1">
    <property type="nucleotide sequence ID" value="NZ_JBHSBW010000007.1"/>
</dbReference>
<dbReference type="PANTHER" id="PTHR42878">
    <property type="entry name" value="TWO-COMPONENT HISTIDINE KINASE"/>
    <property type="match status" value="1"/>
</dbReference>
<keyword evidence="7" id="KW-0067">ATP-binding</keyword>
<evidence type="ECO:0000256" key="1">
    <source>
        <dbReference type="ARBA" id="ARBA00000085"/>
    </source>
</evidence>
<keyword evidence="4" id="KW-0808">Transferase</keyword>
<dbReference type="InterPro" id="IPR050351">
    <property type="entry name" value="BphY/WalK/GraS-like"/>
</dbReference>
<dbReference type="Proteomes" id="UP001595789">
    <property type="component" value="Unassembled WGS sequence"/>
</dbReference>
<keyword evidence="11" id="KW-1185">Reference proteome</keyword>
<sequence>MDTKSEQIKTLIGLNDELENYFRNTIIPQLFVDANLILRKFTPPAMKQFSLKMEDVGRPMADIKDNFRFLSIIENIQHVIESGELLEKEIQTTDMRWYQMNILPYLVAKEKKTDGVIITFVEITMRIRDLREQEKLIAEHEILLDTISHDIKTPLTSLGLTIEMLRKIPEKGMEKFPMLLEKVESSLIKMKDIIHDLTESRQSEHRYNAVEELLNFEHIMEDVRLTLAPQILETGAIIECNVCHSEIVFVRRKLRSVIFNLVSNAIKYAQPGRTPKVVLHTLNEDGFTIITVSDNGRGIAEKDLTKIFTKYERISKEVEGTGIGLYLVKEIVNMAGGHISVESEVNVGTTFKVYLKNQVSA</sequence>
<dbReference type="Gene3D" id="1.10.287.130">
    <property type="match status" value="1"/>
</dbReference>
<dbReference type="PANTHER" id="PTHR42878:SF7">
    <property type="entry name" value="SENSOR HISTIDINE KINASE GLRK"/>
    <property type="match status" value="1"/>
</dbReference>
<dbReference type="SUPFAM" id="SSF55874">
    <property type="entry name" value="ATPase domain of HSP90 chaperone/DNA topoisomerase II/histidine kinase"/>
    <property type="match status" value="1"/>
</dbReference>
<dbReference type="InterPro" id="IPR005467">
    <property type="entry name" value="His_kinase_dom"/>
</dbReference>
<evidence type="ECO:0000313" key="11">
    <source>
        <dbReference type="Proteomes" id="UP001595789"/>
    </source>
</evidence>
<keyword evidence="8" id="KW-0902">Two-component regulatory system</keyword>
<dbReference type="GO" id="GO:0016301">
    <property type="term" value="F:kinase activity"/>
    <property type="evidence" value="ECO:0007669"/>
    <property type="project" value="UniProtKB-KW"/>
</dbReference>
<dbReference type="InterPro" id="IPR036097">
    <property type="entry name" value="HisK_dim/P_sf"/>
</dbReference>
<dbReference type="SUPFAM" id="SSF47384">
    <property type="entry name" value="Homodimeric domain of signal transducing histidine kinase"/>
    <property type="match status" value="1"/>
</dbReference>
<dbReference type="InterPro" id="IPR036890">
    <property type="entry name" value="HATPase_C_sf"/>
</dbReference>
<keyword evidence="6 10" id="KW-0418">Kinase</keyword>
<evidence type="ECO:0000256" key="8">
    <source>
        <dbReference type="ARBA" id="ARBA00023012"/>
    </source>
</evidence>
<name>A0ABV8PAB1_9SPHI</name>
<dbReference type="Pfam" id="PF13596">
    <property type="entry name" value="PAS_10"/>
    <property type="match status" value="1"/>
</dbReference>
<dbReference type="PRINTS" id="PR00344">
    <property type="entry name" value="BCTRLSENSOR"/>
</dbReference>
<keyword evidence="3" id="KW-0597">Phosphoprotein</keyword>
<dbReference type="InterPro" id="IPR003594">
    <property type="entry name" value="HATPase_dom"/>
</dbReference>
<evidence type="ECO:0000256" key="5">
    <source>
        <dbReference type="ARBA" id="ARBA00022741"/>
    </source>
</evidence>